<sequence>MFRCRTSRASTLQSNEYELTTTNRDTDAWQLGEPSQQLKEEPEDDIVSEAALYSGDQIVWLQRAVNTPSHLEPSEPPVEAPYEHRAGATAPHAKHESDASRGTAEHAQLLGLHDLPDDEASDDGKTGRSSYTDSDPKAGGTESGRKTPLRELYNGVLYKGSCSMTKRWTTLSSLILNFIATLTIGSSNYVMQCLSSPSEDELRHAHKNGRSLQIAVSSPTNIAFVAGKKTILWWLLGITSIPVHLLFNSAFFSSIQTNNYAIAVVTSNYNESSHWSYCTENNSNYNVANWNSLACSVVADAENGGNYERLENRDCITRYTRRIQSQYSNVILVSNASSVKPGDRAEYDLWPSFYNFLSWNNSGNDSGTSSNPSH</sequence>
<evidence type="ECO:0000256" key="1">
    <source>
        <dbReference type="SAM" id="MobiDB-lite"/>
    </source>
</evidence>
<dbReference type="PANTHER" id="PTHR35395">
    <property type="entry name" value="DUF6536 DOMAIN-CONTAINING PROTEIN"/>
    <property type="match status" value="1"/>
</dbReference>
<dbReference type="AlphaFoldDB" id="A0AA38X7W0"/>
<name>A0AA38X7W0_9EURO</name>
<keyword evidence="2" id="KW-0472">Membrane</keyword>
<reference evidence="4" key="1">
    <citation type="submission" date="2022-10" db="EMBL/GenBank/DDBJ databases">
        <title>Culturing micro-colonial fungi from biological soil crusts in the Mojave desert and describing Neophaeococcomyces mojavensis, and introducing the new genera and species Taxawa tesnikishii.</title>
        <authorList>
            <person name="Kurbessoian T."/>
            <person name="Stajich J.E."/>
        </authorList>
    </citation>
    <scope>NUCLEOTIDE SEQUENCE</scope>
    <source>
        <strain evidence="4">TK_41</strain>
    </source>
</reference>
<keyword evidence="5" id="KW-1185">Reference proteome</keyword>
<gene>
    <name evidence="4" type="ORF">H2200_007485</name>
</gene>
<keyword evidence="2" id="KW-1133">Transmembrane helix</keyword>
<feature type="region of interest" description="Disordered" evidence="1">
    <location>
        <begin position="68"/>
        <end position="146"/>
    </location>
</feature>
<dbReference type="Pfam" id="PF20163">
    <property type="entry name" value="DUF6536"/>
    <property type="match status" value="1"/>
</dbReference>
<comment type="caution">
    <text evidence="4">The sequence shown here is derived from an EMBL/GenBank/DDBJ whole genome shotgun (WGS) entry which is preliminary data.</text>
</comment>
<feature type="domain" description="DUF6536" evidence="3">
    <location>
        <begin position="154"/>
        <end position="269"/>
    </location>
</feature>
<evidence type="ECO:0000313" key="5">
    <source>
        <dbReference type="Proteomes" id="UP001172673"/>
    </source>
</evidence>
<feature type="transmembrane region" description="Helical" evidence="2">
    <location>
        <begin position="174"/>
        <end position="191"/>
    </location>
</feature>
<feature type="region of interest" description="Disordered" evidence="1">
    <location>
        <begin position="1"/>
        <end position="29"/>
    </location>
</feature>
<organism evidence="4 5">
    <name type="scientific">Cladophialophora chaetospira</name>
    <dbReference type="NCBI Taxonomy" id="386627"/>
    <lineage>
        <taxon>Eukaryota</taxon>
        <taxon>Fungi</taxon>
        <taxon>Dikarya</taxon>
        <taxon>Ascomycota</taxon>
        <taxon>Pezizomycotina</taxon>
        <taxon>Eurotiomycetes</taxon>
        <taxon>Chaetothyriomycetidae</taxon>
        <taxon>Chaetothyriales</taxon>
        <taxon>Herpotrichiellaceae</taxon>
        <taxon>Cladophialophora</taxon>
    </lineage>
</organism>
<evidence type="ECO:0000259" key="3">
    <source>
        <dbReference type="Pfam" id="PF20163"/>
    </source>
</evidence>
<dbReference type="InterPro" id="IPR046623">
    <property type="entry name" value="DUF6536"/>
</dbReference>
<feature type="compositionally biased region" description="Polar residues" evidence="1">
    <location>
        <begin position="7"/>
        <end position="23"/>
    </location>
</feature>
<keyword evidence="2" id="KW-0812">Transmembrane</keyword>
<feature type="transmembrane region" description="Helical" evidence="2">
    <location>
        <begin position="231"/>
        <end position="252"/>
    </location>
</feature>
<dbReference type="Proteomes" id="UP001172673">
    <property type="component" value="Unassembled WGS sequence"/>
</dbReference>
<protein>
    <recommendedName>
        <fullName evidence="3">DUF6536 domain-containing protein</fullName>
    </recommendedName>
</protein>
<proteinExistence type="predicted"/>
<dbReference type="PANTHER" id="PTHR35395:SF1">
    <property type="entry name" value="DUF6536 DOMAIN-CONTAINING PROTEIN"/>
    <property type="match status" value="1"/>
</dbReference>
<accession>A0AA38X7W0</accession>
<dbReference type="EMBL" id="JAPDRK010000010">
    <property type="protein sequence ID" value="KAJ9608497.1"/>
    <property type="molecule type" value="Genomic_DNA"/>
</dbReference>
<evidence type="ECO:0000313" key="4">
    <source>
        <dbReference type="EMBL" id="KAJ9608497.1"/>
    </source>
</evidence>
<evidence type="ECO:0000256" key="2">
    <source>
        <dbReference type="SAM" id="Phobius"/>
    </source>
</evidence>